<organism evidence="9 10">
    <name type="scientific">Jatropha curcas</name>
    <name type="common">Barbados nut</name>
    <dbReference type="NCBI Taxonomy" id="180498"/>
    <lineage>
        <taxon>Eukaryota</taxon>
        <taxon>Viridiplantae</taxon>
        <taxon>Streptophyta</taxon>
        <taxon>Embryophyta</taxon>
        <taxon>Tracheophyta</taxon>
        <taxon>Spermatophyta</taxon>
        <taxon>Magnoliopsida</taxon>
        <taxon>eudicotyledons</taxon>
        <taxon>Gunneridae</taxon>
        <taxon>Pentapetalae</taxon>
        <taxon>rosids</taxon>
        <taxon>fabids</taxon>
        <taxon>Malpighiales</taxon>
        <taxon>Euphorbiaceae</taxon>
        <taxon>Crotonoideae</taxon>
        <taxon>Jatropheae</taxon>
        <taxon>Jatropha</taxon>
    </lineage>
</organism>
<evidence type="ECO:0000313" key="9">
    <source>
        <dbReference type="EMBL" id="KDP37469.1"/>
    </source>
</evidence>
<evidence type="ECO:0000256" key="3">
    <source>
        <dbReference type="ARBA" id="ARBA00023242"/>
    </source>
</evidence>
<feature type="region of interest" description="Disordered" evidence="5">
    <location>
        <begin position="1654"/>
        <end position="1903"/>
    </location>
</feature>
<gene>
    <name evidence="9" type="ORF">JCGZ_06909</name>
</gene>
<sequence length="2087" mass="233360">MPLFISDDELAGHANDSSYVAAKADEFIRGLQAQLETVKAAADAAAITAEQTCSLLEQKFLSLSSEFSKLESQNAQLQSSLDDRLSELAEVQAQKHQLHLQSIGKDGEIERLTMEVSEVHKSKRQLIDLTEQKDLEISEKNATISCYLDRIVNLTDNSAKKESRLSEIEAELTRSVANCTRLSQEKELIERHNNWLNEELTAKVDSLIKVRRMHADLDEEMSAKLADTERQFNECSSSLKWNQERVKELEMKLTSLQEELCSCKDTSAANEERFSAEISTINKLVELYKESSEEWSRKAGELEGVIKALETHLSQVENDYKERLEKEVFARNQLEKEAADLKSKLERCEAEIESSRKANELNLFPINSLTIEKWKDPFDTSDIIEDNNVLVPKIPVGVSGTALAASLLRDGWSLAKMYAKYQEAVDALRHEQLGRKESEAILQRVLCELEEKAGIILDERAEYDRMAESYSIINQKLQHSISEQANLEKTIQELKADVKRRERENDLAQKEIVDLQKQVTVLLKECRDIQLRCGSTGHDETDDYIAVPAVGMDEESDAEKVISERLLTFNDINGLVEQNVQLRSLVRDLTYQIENKELELKEKFEMELKKHTDEAACKVAAVLQRAEEQGRMLESLHTSVAMYKRLYEEEHKLHSSSSRSSDAPAVADDGRKNLLLVLEGSQESAKAAQEKAAERLKSLDEELAKSRSEIISLRSECDKLGLEVNFTRERLDNYMNKHEQQENELISTKARNAEFTKLVLDFQRKLQESSEALNVSEELSRKLNMEVSVLKHEKEMLSSAEKRAYDEVRSLSERVYRLQASLDTIQCAQEVREEARAAERIKQEEHIKQIEREWAEAKKELEQERNNVRSLTSDREETLKTAMRQADEMGKELANALRAVSAAETRAAVAEARLSDLEKKIKTSDVKVADKDDGGIPSSISTTEVVTDLLMAKEEIEKLKEEAQANKEHMLQYKNIAQVNEAALKAMEVAHENFKIESEKLKESLEAELLSLRERISELDNELKVKTEELASAAAGKENALASAMAEIASLKEESSSKISQIAGLEIQVSALKEDLEKEHQRWRGAQANYERQVVLQSETIQELTKASQALASLQQEASDLRKLTDAKKRENDELKAKWEVEKLLLEESKKEAEKKSNELNEQNKILHDRLEALHIQLAEKERNSAGISSRGTVSDSHDDAGLQNVVNYLRRSKEIAETEISLLKQEKHRLQTQLESALKAAETAQASLHAERANSRALLLSEEEKKSLELKVREMNLLRESNMQLREENQHNFEECQKLREVAQMAKAQSDKVESLLREKEIEIEACKKEIEMGKTEKDHLERRVSQLLERCRNIDVEDYDRMKDGVQQMQEKIKEKESEIVEINSLVFKQKETILKLEQDFAKSEVELSQRDKKINDILQMENSLKLELERQKKLAVQWKKKVENLSKEKDEFSKEKLALSKQIEDLKQGKRSIGNVGGEQVMKEKEEKEHRIQILEKTVERLREELRKDKEDHRTEKARRLNTEKAIFDKVKNVEQEKMEFTSKLEQYKEGLKRLSDELDKLKHAEASLPEGTSVVQLLSGTVLDDLGAAYVSAVENFERTATSVSMELGVGASSAETSIPDASAAVSAGQLVSSQSTITSFAGPITSHLAGKASEEKEGRIPAPKTNIETRKTGRKLVRPRLVKPDEPQGDVEMSEVDGSNTIGKPAPSHESESQRNLTLLPQPSARKRQASSASELNEQPLNQGEPGSNVRAPVQKRPKGSNSSHEGTENLAASPSESPVIPAAVEEALNSSGDVTQGSNGEGIAEKEDVETSAEKGESPKELEQLDELIESQNEKNDVGEENLDKASGSGMELDGSSKDQAVEDNPQSVMEFEGEKEEGELVPDVAEGEEGGDVSNMMASPEIGEVLAAEVGTTPVASPARIDEDAGIVGAGLELGEINSPEVVVNEEKNDEGDLAEEAVESSDKSTDAQIAVETDPIPETASVTVENAAAAANVSTEVDTMKQVAEGEDVKQASPASNTSTVVNLAERAKERAMLRQSGATVLSPSGSRGRGRAVRVRGGRILRGGRAGPGRGHTTGPQG</sequence>
<evidence type="ECO:0000256" key="2">
    <source>
        <dbReference type="ARBA" id="ARBA00023054"/>
    </source>
</evidence>
<feature type="compositionally biased region" description="Basic and acidic residues" evidence="5">
    <location>
        <begin position="1838"/>
        <end position="1850"/>
    </location>
</feature>
<dbReference type="Pfam" id="PF07926">
    <property type="entry name" value="TPR_MLP1_2"/>
    <property type="match status" value="1"/>
</dbReference>
<feature type="compositionally biased region" description="Polar residues" evidence="5">
    <location>
        <begin position="1735"/>
        <end position="1751"/>
    </location>
</feature>
<feature type="domain" description="Nucleoprotein TPR/MLP1-2" evidence="6">
    <location>
        <begin position="1047"/>
        <end position="1174"/>
    </location>
</feature>
<feature type="domain" description="Nucleoprotein TPR/MPL1" evidence="7">
    <location>
        <begin position="170"/>
        <end position="249"/>
    </location>
</feature>
<feature type="compositionally biased region" description="Polar residues" evidence="5">
    <location>
        <begin position="1765"/>
        <end position="1782"/>
    </location>
</feature>
<feature type="coiled-coil region" evidence="4">
    <location>
        <begin position="299"/>
        <end position="358"/>
    </location>
</feature>
<evidence type="ECO:0000259" key="8">
    <source>
        <dbReference type="Pfam" id="PF25785"/>
    </source>
</evidence>
<dbReference type="EMBL" id="KK914400">
    <property type="protein sequence ID" value="KDP37469.1"/>
    <property type="molecule type" value="Genomic_DNA"/>
</dbReference>
<feature type="compositionally biased region" description="Basic residues" evidence="5">
    <location>
        <begin position="1677"/>
        <end position="1686"/>
    </location>
</feature>
<evidence type="ECO:0000259" key="7">
    <source>
        <dbReference type="Pfam" id="PF25481"/>
    </source>
</evidence>
<dbReference type="Pfam" id="PF25785">
    <property type="entry name" value="TPR"/>
    <property type="match status" value="1"/>
</dbReference>
<keyword evidence="2 4" id="KW-0175">Coiled coil</keyword>
<evidence type="ECO:0000313" key="10">
    <source>
        <dbReference type="Proteomes" id="UP000027138"/>
    </source>
</evidence>
<comment type="subcellular location">
    <subcellularLocation>
        <location evidence="1">Nucleus</location>
    </subcellularLocation>
</comment>
<feature type="compositionally biased region" description="Acidic residues" evidence="5">
    <location>
        <begin position="1955"/>
        <end position="1967"/>
    </location>
</feature>
<proteinExistence type="predicted"/>
<feature type="compositionally biased region" description="Basic and acidic residues" evidence="5">
    <location>
        <begin position="1818"/>
        <end position="1829"/>
    </location>
</feature>
<feature type="coiled-coil region" evidence="4">
    <location>
        <begin position="477"/>
        <end position="525"/>
    </location>
</feature>
<feature type="compositionally biased region" description="Polar residues" evidence="5">
    <location>
        <begin position="1794"/>
        <end position="1804"/>
    </location>
</feature>
<name>A0A067L032_JATCU</name>
<dbReference type="OrthoDB" id="343070at2759"/>
<dbReference type="InterPro" id="IPR057577">
    <property type="entry name" value="Nucleoprot-TPR/MLP1_dom"/>
</dbReference>
<dbReference type="GO" id="GO:0005643">
    <property type="term" value="C:nuclear pore"/>
    <property type="evidence" value="ECO:0007669"/>
    <property type="project" value="TreeGrafter"/>
</dbReference>
<feature type="region of interest" description="Disordered" evidence="5">
    <location>
        <begin position="1946"/>
        <end position="1976"/>
    </location>
</feature>
<keyword evidence="10" id="KW-1185">Reference proteome</keyword>
<evidence type="ECO:0000256" key="5">
    <source>
        <dbReference type="SAM" id="MobiDB-lite"/>
    </source>
</evidence>
<dbReference type="GO" id="GO:0006406">
    <property type="term" value="P:mRNA export from nucleus"/>
    <property type="evidence" value="ECO:0007669"/>
    <property type="project" value="TreeGrafter"/>
</dbReference>
<feature type="region of interest" description="Disordered" evidence="5">
    <location>
        <begin position="2043"/>
        <end position="2087"/>
    </location>
</feature>
<accession>A0A067L032</accession>
<evidence type="ECO:0000256" key="1">
    <source>
        <dbReference type="ARBA" id="ARBA00004123"/>
    </source>
</evidence>
<reference evidence="9 10" key="1">
    <citation type="journal article" date="2014" name="PLoS ONE">
        <title>Global Analysis of Gene Expression Profiles in Physic Nut (Jatropha curcas L.) Seedlings Exposed to Salt Stress.</title>
        <authorList>
            <person name="Zhang L."/>
            <person name="Zhang C."/>
            <person name="Wu P."/>
            <person name="Chen Y."/>
            <person name="Li M."/>
            <person name="Jiang H."/>
            <person name="Wu G."/>
        </authorList>
    </citation>
    <scope>NUCLEOTIDE SEQUENCE [LARGE SCALE GENOMIC DNA]</scope>
    <source>
        <strain evidence="10">cv. GZQX0401</strain>
        <tissue evidence="9">Young leaves</tissue>
    </source>
</reference>
<dbReference type="Pfam" id="PF25481">
    <property type="entry name" value="Nucleoprot-TPR"/>
    <property type="match status" value="1"/>
</dbReference>
<feature type="coiled-coil region" evidence="4">
    <location>
        <begin position="1431"/>
        <end position="1568"/>
    </location>
</feature>
<feature type="coiled-coil region" evidence="4">
    <location>
        <begin position="946"/>
        <end position="1184"/>
    </location>
</feature>
<dbReference type="STRING" id="180498.A0A067L032"/>
<evidence type="ECO:0000259" key="6">
    <source>
        <dbReference type="Pfam" id="PF07926"/>
    </source>
</evidence>
<feature type="coiled-coil region" evidence="4">
    <location>
        <begin position="151"/>
        <end position="185"/>
    </location>
</feature>
<evidence type="ECO:0000256" key="4">
    <source>
        <dbReference type="SAM" id="Coils"/>
    </source>
</evidence>
<feature type="domain" description="NUA/TPR/MLP1-2-like" evidence="8">
    <location>
        <begin position="491"/>
        <end position="597"/>
    </location>
</feature>
<dbReference type="Proteomes" id="UP000027138">
    <property type="component" value="Unassembled WGS sequence"/>
</dbReference>
<feature type="compositionally biased region" description="Acidic residues" evidence="5">
    <location>
        <begin position="1878"/>
        <end position="1898"/>
    </location>
</feature>
<dbReference type="PANTHER" id="PTHR18898">
    <property type="entry name" value="NUCLEOPROTEIN TPR-RELATED"/>
    <property type="match status" value="1"/>
</dbReference>
<keyword evidence="3" id="KW-0539">Nucleus</keyword>
<feature type="compositionally biased region" description="Basic residues" evidence="5">
    <location>
        <begin position="2057"/>
        <end position="2068"/>
    </location>
</feature>
<dbReference type="InterPro" id="IPR012929">
    <property type="entry name" value="Nucleoprot-TPR/MLP1-2_dom"/>
</dbReference>
<dbReference type="GO" id="GO:0017056">
    <property type="term" value="F:structural constituent of nuclear pore"/>
    <property type="evidence" value="ECO:0007669"/>
    <property type="project" value="TreeGrafter"/>
</dbReference>
<feature type="coiled-coil region" evidence="4">
    <location>
        <begin position="1214"/>
        <end position="1388"/>
    </location>
</feature>
<feature type="coiled-coil region" evidence="4">
    <location>
        <begin position="682"/>
        <end position="751"/>
    </location>
</feature>
<dbReference type="GO" id="GO:0006606">
    <property type="term" value="P:protein import into nucleus"/>
    <property type="evidence" value="ECO:0007669"/>
    <property type="project" value="InterPro"/>
</dbReference>
<feature type="compositionally biased region" description="Gly residues" evidence="5">
    <location>
        <begin position="2069"/>
        <end position="2087"/>
    </location>
</feature>
<protein>
    <submittedName>
        <fullName evidence="9">Uncharacterized protein</fullName>
    </submittedName>
</protein>
<dbReference type="PANTHER" id="PTHR18898:SF2">
    <property type="entry name" value="NUCLEOPROTEIN TPR"/>
    <property type="match status" value="1"/>
</dbReference>
<feature type="coiled-coil region" evidence="4">
    <location>
        <begin position="828"/>
        <end position="920"/>
    </location>
</feature>
<dbReference type="InterPro" id="IPR057974">
    <property type="entry name" value="NUA/TPR/MLP1-2-like_dom"/>
</dbReference>